<dbReference type="PROSITE" id="PS51767">
    <property type="entry name" value="PEPTIDASE_A1"/>
    <property type="match status" value="1"/>
</dbReference>
<protein>
    <recommendedName>
        <fullName evidence="12">Peptidase A1 domain-containing protein</fullName>
    </recommendedName>
</protein>
<evidence type="ECO:0000256" key="6">
    <source>
        <dbReference type="ARBA" id="ARBA00022750"/>
    </source>
</evidence>
<reference evidence="13 14" key="1">
    <citation type="journal article" date="2023" name="Hortic Res">
        <title>Pangenome of water caltrop reveals structural variations and asymmetric subgenome divergence after allopolyploidization.</title>
        <authorList>
            <person name="Zhang X."/>
            <person name="Chen Y."/>
            <person name="Wang L."/>
            <person name="Yuan Y."/>
            <person name="Fang M."/>
            <person name="Shi L."/>
            <person name="Lu R."/>
            <person name="Comes H.P."/>
            <person name="Ma Y."/>
            <person name="Chen Y."/>
            <person name="Huang G."/>
            <person name="Zhou Y."/>
            <person name="Zheng Z."/>
            <person name="Qiu Y."/>
        </authorList>
    </citation>
    <scope>NUCLEOTIDE SEQUENCE [LARGE SCALE GENOMIC DNA]</scope>
    <source>
        <tissue evidence="13">Roots</tissue>
    </source>
</reference>
<dbReference type="InterPro" id="IPR033121">
    <property type="entry name" value="PEPTIDASE_A1"/>
</dbReference>
<keyword evidence="8" id="KW-1133">Transmembrane helix</keyword>
<evidence type="ECO:0000256" key="7">
    <source>
        <dbReference type="ARBA" id="ARBA00022801"/>
    </source>
</evidence>
<organism evidence="13 14">
    <name type="scientific">Trapa incisa</name>
    <dbReference type="NCBI Taxonomy" id="236973"/>
    <lineage>
        <taxon>Eukaryota</taxon>
        <taxon>Viridiplantae</taxon>
        <taxon>Streptophyta</taxon>
        <taxon>Embryophyta</taxon>
        <taxon>Tracheophyta</taxon>
        <taxon>Spermatophyta</taxon>
        <taxon>Magnoliopsida</taxon>
        <taxon>eudicotyledons</taxon>
        <taxon>Gunneridae</taxon>
        <taxon>Pentapetalae</taxon>
        <taxon>rosids</taxon>
        <taxon>malvids</taxon>
        <taxon>Myrtales</taxon>
        <taxon>Lythraceae</taxon>
        <taxon>Trapa</taxon>
    </lineage>
</organism>
<proteinExistence type="inferred from homology"/>
<dbReference type="PRINTS" id="PR00792">
    <property type="entry name" value="PEPSIN"/>
</dbReference>
<dbReference type="Pfam" id="PF14543">
    <property type="entry name" value="TAXi_N"/>
    <property type="match status" value="1"/>
</dbReference>
<keyword evidence="4" id="KW-0812">Transmembrane</keyword>
<accession>A0AAN7JU05</accession>
<comment type="subcellular location">
    <subcellularLocation>
        <location evidence="1">Membrane</location>
    </subcellularLocation>
</comment>
<dbReference type="FunFam" id="2.40.70.10:FF:000020">
    <property type="entry name" value="Aspartic proteinase-like protein 2"/>
    <property type="match status" value="1"/>
</dbReference>
<evidence type="ECO:0000256" key="3">
    <source>
        <dbReference type="ARBA" id="ARBA00022670"/>
    </source>
</evidence>
<evidence type="ECO:0000256" key="5">
    <source>
        <dbReference type="ARBA" id="ARBA00022729"/>
    </source>
</evidence>
<evidence type="ECO:0000256" key="2">
    <source>
        <dbReference type="ARBA" id="ARBA00007447"/>
    </source>
</evidence>
<dbReference type="Pfam" id="PF14541">
    <property type="entry name" value="TAXi_C"/>
    <property type="match status" value="1"/>
</dbReference>
<dbReference type="Proteomes" id="UP001345219">
    <property type="component" value="Chromosome 2"/>
</dbReference>
<evidence type="ECO:0000256" key="11">
    <source>
        <dbReference type="PIRSR" id="PIRSR601461-1"/>
    </source>
</evidence>
<dbReference type="InterPro" id="IPR034161">
    <property type="entry name" value="Pepsin-like_plant"/>
</dbReference>
<comment type="similarity">
    <text evidence="2">Belongs to the peptidase A1 family.</text>
</comment>
<keyword evidence="7" id="KW-0378">Hydrolase</keyword>
<evidence type="ECO:0000313" key="14">
    <source>
        <dbReference type="Proteomes" id="UP001345219"/>
    </source>
</evidence>
<dbReference type="PANTHER" id="PTHR13683">
    <property type="entry name" value="ASPARTYL PROTEASES"/>
    <property type="match status" value="1"/>
</dbReference>
<dbReference type="InterPro" id="IPR032799">
    <property type="entry name" value="TAXi_C"/>
</dbReference>
<feature type="active site" evidence="11">
    <location>
        <position position="101"/>
    </location>
</feature>
<keyword evidence="3" id="KW-0645">Protease</keyword>
<dbReference type="GO" id="GO:0006508">
    <property type="term" value="P:proteolysis"/>
    <property type="evidence" value="ECO:0007669"/>
    <property type="project" value="UniProtKB-KW"/>
</dbReference>
<dbReference type="FunFam" id="2.40.70.10:FF:000018">
    <property type="entry name" value="Aspartic proteinase-like protein 2"/>
    <property type="match status" value="1"/>
</dbReference>
<comment type="caution">
    <text evidence="13">The sequence shown here is derived from an EMBL/GenBank/DDBJ whole genome shotgun (WGS) entry which is preliminary data.</text>
</comment>
<evidence type="ECO:0000256" key="1">
    <source>
        <dbReference type="ARBA" id="ARBA00004370"/>
    </source>
</evidence>
<evidence type="ECO:0000256" key="4">
    <source>
        <dbReference type="ARBA" id="ARBA00022692"/>
    </source>
</evidence>
<feature type="domain" description="Peptidase A1" evidence="12">
    <location>
        <begin position="83"/>
        <end position="438"/>
    </location>
</feature>
<sequence>MRKMAAAYGPAGFLITVAVFPLFCRGFPATLTLERAFPVDHRAELNRLVHRDRVRHGRILQSSGGVIDYQVQGTFDPFEVGLYYTKVKLGSPPREFHVQIDTGSDILWVSCSSCNGCPKSSGLRIPLGFFDPTSSSTVTPVSCSDERCSVGIQSSDSGCSTQNDMCSYTFQYGDGSGTSGYYVSDLMNFDTIIGNSMTANATARIVFGCSTMQTGDLKSSDRAVDGIFGFGKQDLSVISQLASQGIAPKAFSHCLRGDDDGGGIFVLGEIMEPNIVYTPLVPWQPHYNLNLQSISVNGQTLPIDPSVFATTRSQGTIVDSGTTLAYLTDEAYKPFISAITAAVSQSARAILSKGNQCYLISSSANDVFPQVSLNFEGGTSLLLGPQDYLLQQTSIDGATVWCMGFQRNQGQAITILGDIVLKNKIFVYDLAGQRIGWANYDCSMSVNVSTAISTGRDDYINTGDFSHGFSIKVATPSKLIAWSWVASTVHVLILGIFHFL</sequence>
<dbReference type="CDD" id="cd05476">
    <property type="entry name" value="pepsin_A_like_plant"/>
    <property type="match status" value="1"/>
</dbReference>
<feature type="active site" evidence="11">
    <location>
        <position position="319"/>
    </location>
</feature>
<dbReference type="InterPro" id="IPR021109">
    <property type="entry name" value="Peptidase_aspartic_dom_sf"/>
</dbReference>
<dbReference type="GO" id="GO:0004190">
    <property type="term" value="F:aspartic-type endopeptidase activity"/>
    <property type="evidence" value="ECO:0007669"/>
    <property type="project" value="UniProtKB-KW"/>
</dbReference>
<gene>
    <name evidence="13" type="ORF">SAY87_001865</name>
</gene>
<dbReference type="SUPFAM" id="SSF50630">
    <property type="entry name" value="Acid proteases"/>
    <property type="match status" value="1"/>
</dbReference>
<keyword evidence="5" id="KW-0732">Signal</keyword>
<evidence type="ECO:0000256" key="8">
    <source>
        <dbReference type="ARBA" id="ARBA00022989"/>
    </source>
</evidence>
<dbReference type="Gene3D" id="2.40.70.10">
    <property type="entry name" value="Acid Proteases"/>
    <property type="match status" value="2"/>
</dbReference>
<name>A0AAN7JU05_9MYRT</name>
<keyword evidence="9" id="KW-0472">Membrane</keyword>
<keyword evidence="14" id="KW-1185">Reference proteome</keyword>
<dbReference type="AlphaFoldDB" id="A0AAN7JU05"/>
<dbReference type="PANTHER" id="PTHR13683:SF375">
    <property type="entry name" value="PEPTIDASE A1 DOMAIN-CONTAINING PROTEIN"/>
    <property type="match status" value="1"/>
</dbReference>
<dbReference type="EMBL" id="JAXIOK010000015">
    <property type="protein sequence ID" value="KAK4753761.1"/>
    <property type="molecule type" value="Genomic_DNA"/>
</dbReference>
<evidence type="ECO:0000259" key="12">
    <source>
        <dbReference type="PROSITE" id="PS51767"/>
    </source>
</evidence>
<evidence type="ECO:0000256" key="9">
    <source>
        <dbReference type="ARBA" id="ARBA00023136"/>
    </source>
</evidence>
<keyword evidence="6" id="KW-0064">Aspartyl protease</keyword>
<evidence type="ECO:0000313" key="13">
    <source>
        <dbReference type="EMBL" id="KAK4753761.1"/>
    </source>
</evidence>
<evidence type="ECO:0000256" key="10">
    <source>
        <dbReference type="ARBA" id="ARBA00023180"/>
    </source>
</evidence>
<dbReference type="InterPro" id="IPR001461">
    <property type="entry name" value="Aspartic_peptidase_A1"/>
</dbReference>
<keyword evidence="10" id="KW-0325">Glycoprotein</keyword>
<dbReference type="InterPro" id="IPR032861">
    <property type="entry name" value="TAXi_N"/>
</dbReference>
<dbReference type="GO" id="GO:0016020">
    <property type="term" value="C:membrane"/>
    <property type="evidence" value="ECO:0007669"/>
    <property type="project" value="UniProtKB-SubCell"/>
</dbReference>